<dbReference type="PANTHER" id="PTHR10366">
    <property type="entry name" value="NAD DEPENDENT EPIMERASE/DEHYDRATASE"/>
    <property type="match status" value="1"/>
</dbReference>
<dbReference type="Gene3D" id="3.40.50.720">
    <property type="entry name" value="NAD(P)-binding Rossmann-like Domain"/>
    <property type="match status" value="2"/>
</dbReference>
<evidence type="ECO:0000256" key="3">
    <source>
        <dbReference type="SAM" id="MobiDB-lite"/>
    </source>
</evidence>
<evidence type="ECO:0000259" key="4">
    <source>
        <dbReference type="Pfam" id="PF01370"/>
    </source>
</evidence>
<keyword evidence="6" id="KW-1185">Reference proteome</keyword>
<feature type="domain" description="NAD-dependent epimerase/dehydratase" evidence="4">
    <location>
        <begin position="6"/>
        <end position="298"/>
    </location>
</feature>
<keyword evidence="1" id="KW-0560">Oxidoreductase</keyword>
<protein>
    <submittedName>
        <fullName evidence="5">NAD-dependent epimerase/dehydratase family protein</fullName>
    </submittedName>
</protein>
<gene>
    <name evidence="5" type="ORF">J4573_52720</name>
</gene>
<evidence type="ECO:0000256" key="2">
    <source>
        <dbReference type="ARBA" id="ARBA00023445"/>
    </source>
</evidence>
<dbReference type="InterPro" id="IPR001509">
    <property type="entry name" value="Epimerase_deHydtase"/>
</dbReference>
<dbReference type="SUPFAM" id="SSF51735">
    <property type="entry name" value="NAD(P)-binding Rossmann-fold domains"/>
    <property type="match status" value="1"/>
</dbReference>
<proteinExistence type="inferred from homology"/>
<dbReference type="InterPro" id="IPR036291">
    <property type="entry name" value="NAD(P)-bd_dom_sf"/>
</dbReference>
<dbReference type="Proteomes" id="UP000669179">
    <property type="component" value="Unassembled WGS sequence"/>
</dbReference>
<reference evidence="5" key="1">
    <citation type="submission" date="2021-03" db="EMBL/GenBank/DDBJ databases">
        <authorList>
            <person name="Kanchanasin P."/>
            <person name="Saeng-In P."/>
            <person name="Phongsopitanun W."/>
            <person name="Yuki M."/>
            <person name="Kudo T."/>
            <person name="Ohkuma M."/>
            <person name="Tanasupawat S."/>
        </authorList>
    </citation>
    <scope>NUCLEOTIDE SEQUENCE</scope>
    <source>
        <strain evidence="5">GKU 128</strain>
    </source>
</reference>
<dbReference type="RefSeq" id="WP_208264064.1">
    <property type="nucleotide sequence ID" value="NZ_JAGEOJ010000043.1"/>
</dbReference>
<name>A0A939PNX0_9ACTN</name>
<dbReference type="InterPro" id="IPR050425">
    <property type="entry name" value="NAD(P)_dehydrat-like"/>
</dbReference>
<dbReference type="Pfam" id="PF01370">
    <property type="entry name" value="Epimerase"/>
    <property type="match status" value="1"/>
</dbReference>
<comment type="caution">
    <text evidence="5">The sequence shown here is derived from an EMBL/GenBank/DDBJ whole genome shotgun (WGS) entry which is preliminary data.</text>
</comment>
<evidence type="ECO:0000256" key="1">
    <source>
        <dbReference type="ARBA" id="ARBA00023002"/>
    </source>
</evidence>
<feature type="compositionally biased region" description="Low complexity" evidence="3">
    <location>
        <begin position="54"/>
        <end position="69"/>
    </location>
</feature>
<accession>A0A939PNX0</accession>
<comment type="similarity">
    <text evidence="2">Belongs to the NAD(P)-dependent epimerase/dehydratase family. Dihydroflavonol-4-reductase subfamily.</text>
</comment>
<evidence type="ECO:0000313" key="5">
    <source>
        <dbReference type="EMBL" id="MBO2455822.1"/>
    </source>
</evidence>
<feature type="region of interest" description="Disordered" evidence="3">
    <location>
        <begin position="50"/>
        <end position="69"/>
    </location>
</feature>
<dbReference type="GO" id="GO:0016616">
    <property type="term" value="F:oxidoreductase activity, acting on the CH-OH group of donors, NAD or NADP as acceptor"/>
    <property type="evidence" value="ECO:0007669"/>
    <property type="project" value="TreeGrafter"/>
</dbReference>
<dbReference type="PANTHER" id="PTHR10366:SF564">
    <property type="entry name" value="STEROL-4-ALPHA-CARBOXYLATE 3-DEHYDROGENASE, DECARBOXYLATING"/>
    <property type="match status" value="1"/>
</dbReference>
<organism evidence="5 6">
    <name type="scientific">Actinomadura barringtoniae</name>
    <dbReference type="NCBI Taxonomy" id="1427535"/>
    <lineage>
        <taxon>Bacteria</taxon>
        <taxon>Bacillati</taxon>
        <taxon>Actinomycetota</taxon>
        <taxon>Actinomycetes</taxon>
        <taxon>Streptosporangiales</taxon>
        <taxon>Thermomonosporaceae</taxon>
        <taxon>Actinomadura</taxon>
    </lineage>
</organism>
<sequence>MSNELVLVTGGTGYVASRCVAELLRRGYDVRTTVRTAAKEQAVRDAVATEMGSAATEADPAATEADPAATEADTLVTKADAGVTEAGAGAAEADAGATETASVAAETASGDRLSFAHADLTRDEGWKAAMDGVDFVLHVASPLGLSGAGPQALIDTARGGTLRVLQAAADSGVRRVVMTSAANTASPSSYAEDGITDETLWTDPDDPTLIPYRRSKTVAERAAWDFAAAHPTGPELTTVLPGAVFGPIMSTTTLGSVGIIAAMLNGQMPGIPRVGLEVVDVRDLADAHILAMTTPEAAGERFLATGDFMWMADIAQTLRDGLGEAAANVATLELDDEIVRQAAEQDTSLQEILPGLGRRSRHSIDKAGRVLGWHPRPGREAVLDCAHSLIAHGVA</sequence>
<dbReference type="AlphaFoldDB" id="A0A939PNX0"/>
<dbReference type="EMBL" id="JAGEOJ010000043">
    <property type="protein sequence ID" value="MBO2455822.1"/>
    <property type="molecule type" value="Genomic_DNA"/>
</dbReference>
<evidence type="ECO:0000313" key="6">
    <source>
        <dbReference type="Proteomes" id="UP000669179"/>
    </source>
</evidence>